<dbReference type="EMBL" id="SMAJ01000018">
    <property type="protein sequence ID" value="TCT02506.1"/>
    <property type="molecule type" value="Genomic_DNA"/>
</dbReference>
<dbReference type="GO" id="GO:0003677">
    <property type="term" value="F:DNA binding"/>
    <property type="evidence" value="ECO:0007669"/>
    <property type="project" value="UniProtKB-UniRule"/>
</dbReference>
<evidence type="ECO:0000256" key="1">
    <source>
        <dbReference type="ARBA" id="ARBA00022491"/>
    </source>
</evidence>
<evidence type="ECO:0000256" key="3">
    <source>
        <dbReference type="ARBA" id="ARBA00023125"/>
    </source>
</evidence>
<dbReference type="Pfam" id="PF00440">
    <property type="entry name" value="TetR_N"/>
    <property type="match status" value="1"/>
</dbReference>
<evidence type="ECO:0000313" key="7">
    <source>
        <dbReference type="EMBL" id="TCT02506.1"/>
    </source>
</evidence>
<dbReference type="Proteomes" id="UP000295525">
    <property type="component" value="Unassembled WGS sequence"/>
</dbReference>
<comment type="caution">
    <text evidence="7">The sequence shown here is derived from an EMBL/GenBank/DDBJ whole genome shotgun (WGS) entry which is preliminary data.</text>
</comment>
<dbReference type="RefSeq" id="WP_132584942.1">
    <property type="nucleotide sequence ID" value="NZ_SMAJ01000018.1"/>
</dbReference>
<dbReference type="PROSITE" id="PS01081">
    <property type="entry name" value="HTH_TETR_1"/>
    <property type="match status" value="1"/>
</dbReference>
<dbReference type="SUPFAM" id="SSF48498">
    <property type="entry name" value="Tetracyclin repressor-like, C-terminal domain"/>
    <property type="match status" value="1"/>
</dbReference>
<dbReference type="OrthoDB" id="9798857at2"/>
<evidence type="ECO:0000259" key="6">
    <source>
        <dbReference type="PROSITE" id="PS50977"/>
    </source>
</evidence>
<sequence>MPRASREQAHKNRTAIENASARLFREQGLNGVSVAQLMAAAGLTHGGFYGHFSSKDELAAVACAAAFGQSAERWAAQGNKYPDAHQTLQAIVSHYLRDPHRDQIGTGCPAVALAGDVIRETPDKPVHHAYTAGIEQMASSLATLLEKCGSPKPRRTALTTLATMVGALVLARATREAPISEDILAAARDLLLDPGVPDN</sequence>
<dbReference type="InterPro" id="IPR036271">
    <property type="entry name" value="Tet_transcr_reg_TetR-rel_C_sf"/>
</dbReference>
<evidence type="ECO:0000313" key="8">
    <source>
        <dbReference type="Proteomes" id="UP000295525"/>
    </source>
</evidence>
<keyword evidence="4" id="KW-0804">Transcription</keyword>
<dbReference type="InterPro" id="IPR001647">
    <property type="entry name" value="HTH_TetR"/>
</dbReference>
<evidence type="ECO:0000256" key="4">
    <source>
        <dbReference type="ARBA" id="ARBA00023163"/>
    </source>
</evidence>
<dbReference type="PROSITE" id="PS50977">
    <property type="entry name" value="HTH_TETR_2"/>
    <property type="match status" value="1"/>
</dbReference>
<dbReference type="PANTHER" id="PTHR47506:SF7">
    <property type="entry name" value="TRANSCRIPTIONAL REGULATORY PROTEIN"/>
    <property type="match status" value="1"/>
</dbReference>
<protein>
    <submittedName>
        <fullName evidence="7">TetR family transcriptional regulator</fullName>
    </submittedName>
</protein>
<dbReference type="SUPFAM" id="SSF46689">
    <property type="entry name" value="Homeodomain-like"/>
    <property type="match status" value="1"/>
</dbReference>
<keyword evidence="2" id="KW-0805">Transcription regulation</keyword>
<gene>
    <name evidence="7" type="ORF">EDC26_1184</name>
</gene>
<evidence type="ECO:0000256" key="2">
    <source>
        <dbReference type="ARBA" id="ARBA00023015"/>
    </source>
</evidence>
<dbReference type="Gene3D" id="1.10.10.60">
    <property type="entry name" value="Homeodomain-like"/>
    <property type="match status" value="1"/>
</dbReference>
<name>A0A4R3LRW3_9BURK</name>
<organism evidence="7 8">
    <name type="scientific">Paralcaligenes ureilyticus</name>
    <dbReference type="NCBI Taxonomy" id="627131"/>
    <lineage>
        <taxon>Bacteria</taxon>
        <taxon>Pseudomonadati</taxon>
        <taxon>Pseudomonadota</taxon>
        <taxon>Betaproteobacteria</taxon>
        <taxon>Burkholderiales</taxon>
        <taxon>Alcaligenaceae</taxon>
        <taxon>Paralcaligenes</taxon>
    </lineage>
</organism>
<feature type="domain" description="HTH tetR-type" evidence="6">
    <location>
        <begin position="10"/>
        <end position="70"/>
    </location>
</feature>
<feature type="DNA-binding region" description="H-T-H motif" evidence="5">
    <location>
        <begin position="33"/>
        <end position="52"/>
    </location>
</feature>
<accession>A0A4R3LRW3</accession>
<keyword evidence="8" id="KW-1185">Reference proteome</keyword>
<dbReference type="InterPro" id="IPR009057">
    <property type="entry name" value="Homeodomain-like_sf"/>
</dbReference>
<proteinExistence type="predicted"/>
<keyword evidence="1" id="KW-0678">Repressor</keyword>
<dbReference type="InterPro" id="IPR023772">
    <property type="entry name" value="DNA-bd_HTH_TetR-type_CS"/>
</dbReference>
<dbReference type="Gene3D" id="1.10.357.10">
    <property type="entry name" value="Tetracycline Repressor, domain 2"/>
    <property type="match status" value="1"/>
</dbReference>
<dbReference type="PANTHER" id="PTHR47506">
    <property type="entry name" value="TRANSCRIPTIONAL REGULATORY PROTEIN"/>
    <property type="match status" value="1"/>
</dbReference>
<dbReference type="PRINTS" id="PR00455">
    <property type="entry name" value="HTHTETR"/>
</dbReference>
<dbReference type="AlphaFoldDB" id="A0A4R3LRW3"/>
<reference evidence="7 8" key="1">
    <citation type="submission" date="2019-03" db="EMBL/GenBank/DDBJ databases">
        <title>Genomic Encyclopedia of Type Strains, Phase IV (KMG-IV): sequencing the most valuable type-strain genomes for metagenomic binning, comparative biology and taxonomic classification.</title>
        <authorList>
            <person name="Goeker M."/>
        </authorList>
    </citation>
    <scope>NUCLEOTIDE SEQUENCE [LARGE SCALE GENOMIC DNA]</scope>
    <source>
        <strain evidence="7 8">DSM 24591</strain>
    </source>
</reference>
<evidence type="ECO:0000256" key="5">
    <source>
        <dbReference type="PROSITE-ProRule" id="PRU00335"/>
    </source>
</evidence>
<keyword evidence="3 5" id="KW-0238">DNA-binding</keyword>